<evidence type="ECO:0000313" key="1">
    <source>
        <dbReference type="EMBL" id="KAF9441574.1"/>
    </source>
</evidence>
<keyword evidence="2" id="KW-1185">Reference proteome</keyword>
<sequence>GACASSLIGQSLFLNGGQVTIKGAKVHTRTPQCQCCWKWGHTMGTCCCPICSGPHMEANHHSIAGCCHSNPKATPPIPPTPTDVPCSHICACINCSNPHAANNQCCPYWHHQFNWTWIKD</sequence>
<proteinExistence type="predicted"/>
<evidence type="ECO:0000313" key="2">
    <source>
        <dbReference type="Proteomes" id="UP000807342"/>
    </source>
</evidence>
<organism evidence="1 2">
    <name type="scientific">Macrolepiota fuliginosa MF-IS2</name>
    <dbReference type="NCBI Taxonomy" id="1400762"/>
    <lineage>
        <taxon>Eukaryota</taxon>
        <taxon>Fungi</taxon>
        <taxon>Dikarya</taxon>
        <taxon>Basidiomycota</taxon>
        <taxon>Agaricomycotina</taxon>
        <taxon>Agaricomycetes</taxon>
        <taxon>Agaricomycetidae</taxon>
        <taxon>Agaricales</taxon>
        <taxon>Agaricineae</taxon>
        <taxon>Agaricaceae</taxon>
        <taxon>Macrolepiota</taxon>
    </lineage>
</organism>
<name>A0A9P5WYV9_9AGAR</name>
<reference evidence="1" key="1">
    <citation type="submission" date="2020-11" db="EMBL/GenBank/DDBJ databases">
        <authorList>
            <consortium name="DOE Joint Genome Institute"/>
            <person name="Ahrendt S."/>
            <person name="Riley R."/>
            <person name="Andreopoulos W."/>
            <person name="Labutti K."/>
            <person name="Pangilinan J."/>
            <person name="Ruiz-Duenas F.J."/>
            <person name="Barrasa J.M."/>
            <person name="Sanchez-Garcia M."/>
            <person name="Camarero S."/>
            <person name="Miyauchi S."/>
            <person name="Serrano A."/>
            <person name="Linde D."/>
            <person name="Babiker R."/>
            <person name="Drula E."/>
            <person name="Ayuso-Fernandez I."/>
            <person name="Pacheco R."/>
            <person name="Padilla G."/>
            <person name="Ferreira P."/>
            <person name="Barriuso J."/>
            <person name="Kellner H."/>
            <person name="Castanera R."/>
            <person name="Alfaro M."/>
            <person name="Ramirez L."/>
            <person name="Pisabarro A.G."/>
            <person name="Kuo A."/>
            <person name="Tritt A."/>
            <person name="Lipzen A."/>
            <person name="He G."/>
            <person name="Yan M."/>
            <person name="Ng V."/>
            <person name="Cullen D."/>
            <person name="Martin F."/>
            <person name="Rosso M.-N."/>
            <person name="Henrissat B."/>
            <person name="Hibbett D."/>
            <person name="Martinez A.T."/>
            <person name="Grigoriev I.V."/>
        </authorList>
    </citation>
    <scope>NUCLEOTIDE SEQUENCE</scope>
    <source>
        <strain evidence="1">MF-IS2</strain>
    </source>
</reference>
<dbReference type="AlphaFoldDB" id="A0A9P5WYV9"/>
<dbReference type="EMBL" id="MU151857">
    <property type="protein sequence ID" value="KAF9441574.1"/>
    <property type="molecule type" value="Genomic_DNA"/>
</dbReference>
<feature type="non-terminal residue" evidence="1">
    <location>
        <position position="1"/>
    </location>
</feature>
<comment type="caution">
    <text evidence="1">The sequence shown here is derived from an EMBL/GenBank/DDBJ whole genome shotgun (WGS) entry which is preliminary data.</text>
</comment>
<dbReference type="Proteomes" id="UP000807342">
    <property type="component" value="Unassembled WGS sequence"/>
</dbReference>
<dbReference type="OrthoDB" id="7477923at2759"/>
<gene>
    <name evidence="1" type="ORF">P691DRAFT_683463</name>
</gene>
<protein>
    <submittedName>
        <fullName evidence="1">Uncharacterized protein</fullName>
    </submittedName>
</protein>
<accession>A0A9P5WYV9</accession>